<dbReference type="PANTHER" id="PTHR10009:SF19">
    <property type="entry name" value="RE55542P"/>
    <property type="match status" value="1"/>
</dbReference>
<dbReference type="AlphaFoldDB" id="A0AAW1V4I0"/>
<evidence type="ECO:0000313" key="6">
    <source>
        <dbReference type="EMBL" id="KAK9888283.1"/>
    </source>
</evidence>
<dbReference type="Proteomes" id="UP001431783">
    <property type="component" value="Unassembled WGS sequence"/>
</dbReference>
<dbReference type="InterPro" id="IPR017996">
    <property type="entry name" value="MRJP/yellow-related"/>
</dbReference>
<dbReference type="EMBL" id="JARQZJ010000121">
    <property type="protein sequence ID" value="KAK9888283.1"/>
    <property type="molecule type" value="Genomic_DNA"/>
</dbReference>
<dbReference type="PANTHER" id="PTHR10009">
    <property type="entry name" value="PROTEIN YELLOW-RELATED"/>
    <property type="match status" value="1"/>
</dbReference>
<sequence>MVLSALLLVAFSSICVNAANLEIVNQWNFLEFNLPYDYSLIGAFRPENTVFTGLELTDDRIFMAIPRLRSGVPATLTSIPRNTAPGSSPVLQAYPNWSFHSAGKGNVSSCSELVSVYRIRKDSCNRLWVLDSGIMTSLEDFRSVCPPKILIFDLRTDQVVRTIVFPRQVLRLNSLLTNLIIDENTQGTCDSAFVYISDTAAPGIVVYNSAQDTAWRLMHPAMYPDPDFSDHTINGESFTLMDGVVGLAYSPRLKTVYFQPLATDRIFSIQTSALTKGPLAENEVLPIELVGKKSSQGLGLTVDERDDTLYFSPLTETSVATWNPRSNRQTLVAYNPDLLQFLAEIRWNNKDGDIYLLSTRFQKFFRRTVSGSEVNLRILRSRVRSSSTPFENNVYY</sequence>
<name>A0AAW1V4I0_9CUCU</name>
<evidence type="ECO:0000256" key="5">
    <source>
        <dbReference type="SAM" id="SignalP"/>
    </source>
</evidence>
<evidence type="ECO:0000313" key="7">
    <source>
        <dbReference type="Proteomes" id="UP001431783"/>
    </source>
</evidence>
<dbReference type="SUPFAM" id="SSF101898">
    <property type="entry name" value="NHL repeat"/>
    <property type="match status" value="1"/>
</dbReference>
<organism evidence="6 7">
    <name type="scientific">Henosepilachna vigintioctopunctata</name>
    <dbReference type="NCBI Taxonomy" id="420089"/>
    <lineage>
        <taxon>Eukaryota</taxon>
        <taxon>Metazoa</taxon>
        <taxon>Ecdysozoa</taxon>
        <taxon>Arthropoda</taxon>
        <taxon>Hexapoda</taxon>
        <taxon>Insecta</taxon>
        <taxon>Pterygota</taxon>
        <taxon>Neoptera</taxon>
        <taxon>Endopterygota</taxon>
        <taxon>Coleoptera</taxon>
        <taxon>Polyphaga</taxon>
        <taxon>Cucujiformia</taxon>
        <taxon>Coccinelloidea</taxon>
        <taxon>Coccinellidae</taxon>
        <taxon>Epilachninae</taxon>
        <taxon>Epilachnini</taxon>
        <taxon>Henosepilachna</taxon>
    </lineage>
</organism>
<comment type="similarity">
    <text evidence="2">Belongs to the major royal jelly protein family.</text>
</comment>
<evidence type="ECO:0000256" key="3">
    <source>
        <dbReference type="ARBA" id="ARBA00022525"/>
    </source>
</evidence>
<dbReference type="InterPro" id="IPR011042">
    <property type="entry name" value="6-blade_b-propeller_TolB-like"/>
</dbReference>
<dbReference type="GO" id="GO:0005576">
    <property type="term" value="C:extracellular region"/>
    <property type="evidence" value="ECO:0007669"/>
    <property type="project" value="UniProtKB-SubCell"/>
</dbReference>
<dbReference type="FunFam" id="2.120.10.30:FF:000045">
    <property type="entry name" value="Blast:Protein yellow"/>
    <property type="match status" value="1"/>
</dbReference>
<gene>
    <name evidence="6" type="ORF">WA026_000546</name>
</gene>
<keyword evidence="4 5" id="KW-0732">Signal</keyword>
<reference evidence="6 7" key="1">
    <citation type="submission" date="2023-03" db="EMBL/GenBank/DDBJ databases">
        <title>Genome insight into feeding habits of ladybird beetles.</title>
        <authorList>
            <person name="Li H.-S."/>
            <person name="Huang Y.-H."/>
            <person name="Pang H."/>
        </authorList>
    </citation>
    <scope>NUCLEOTIDE SEQUENCE [LARGE SCALE GENOMIC DNA]</scope>
    <source>
        <strain evidence="6">SYSU_2023b</strain>
        <tissue evidence="6">Whole body</tissue>
    </source>
</reference>
<dbReference type="Pfam" id="PF03022">
    <property type="entry name" value="MRJP"/>
    <property type="match status" value="1"/>
</dbReference>
<keyword evidence="3" id="KW-0964">Secreted</keyword>
<protein>
    <submittedName>
        <fullName evidence="6">Uncharacterized protein</fullName>
    </submittedName>
</protein>
<comment type="caution">
    <text evidence="6">The sequence shown here is derived from an EMBL/GenBank/DDBJ whole genome shotgun (WGS) entry which is preliminary data.</text>
</comment>
<feature type="chain" id="PRO_5043665598" evidence="5">
    <location>
        <begin position="19"/>
        <end position="396"/>
    </location>
</feature>
<comment type="subcellular location">
    <subcellularLocation>
        <location evidence="1">Secreted</location>
    </subcellularLocation>
</comment>
<accession>A0AAW1V4I0</accession>
<keyword evidence="7" id="KW-1185">Reference proteome</keyword>
<dbReference type="PRINTS" id="PR01366">
    <property type="entry name" value="ROYALJELLY"/>
</dbReference>
<evidence type="ECO:0000256" key="2">
    <source>
        <dbReference type="ARBA" id="ARBA00009127"/>
    </source>
</evidence>
<evidence type="ECO:0000256" key="1">
    <source>
        <dbReference type="ARBA" id="ARBA00004613"/>
    </source>
</evidence>
<proteinExistence type="inferred from homology"/>
<feature type="signal peptide" evidence="5">
    <location>
        <begin position="1"/>
        <end position="18"/>
    </location>
</feature>
<evidence type="ECO:0000256" key="4">
    <source>
        <dbReference type="ARBA" id="ARBA00022729"/>
    </source>
</evidence>
<dbReference type="Gene3D" id="2.120.10.30">
    <property type="entry name" value="TolB, C-terminal domain"/>
    <property type="match status" value="1"/>
</dbReference>